<dbReference type="SUPFAM" id="SSF53474">
    <property type="entry name" value="alpha/beta-Hydrolases"/>
    <property type="match status" value="1"/>
</dbReference>
<dbReference type="Pfam" id="PF00561">
    <property type="entry name" value="Abhydrolase_1"/>
    <property type="match status" value="1"/>
</dbReference>
<evidence type="ECO:0000313" key="3">
    <source>
        <dbReference type="Proteomes" id="UP000547209"/>
    </source>
</evidence>
<keyword evidence="2" id="KW-0378">Hydrolase</keyword>
<dbReference type="AlphaFoldDB" id="A0A7X0RW83"/>
<sequence length="273" mass="30728">MVQSGRVKTEGDELYYEVRGEGDPLLMISGGNGDAGFYSYVADILAEEYQVITYDRRGNSRSTRSDPQNFEVSQQARDAVAVLQAVGHPSAYVFGNSGGAIFALEMAARHPQAVKAMVIHEPPVVRVLPDAEKWQRFFAGIYRTSFRFGVQMASFRFNLSLSIPFSAFKSVPKDFQKRVTEANNERFLIRHEMLPSVNYMPDIERIKQSGVKMIAAAGKMTLDKRKYYGRTAPILAAKLGCEMVTFPGHHLSFFDMPQEWAAVLRDALHRMSR</sequence>
<protein>
    <submittedName>
        <fullName evidence="2">Alpha/beta hydrolase</fullName>
    </submittedName>
</protein>
<dbReference type="EMBL" id="JACJVP010000039">
    <property type="protein sequence ID" value="MBB6673500.1"/>
    <property type="molecule type" value="Genomic_DNA"/>
</dbReference>
<reference evidence="2 3" key="1">
    <citation type="submission" date="2020-08" db="EMBL/GenBank/DDBJ databases">
        <title>Cohnella phylogeny.</title>
        <authorList>
            <person name="Dunlap C."/>
        </authorList>
    </citation>
    <scope>NUCLEOTIDE SEQUENCE [LARGE SCALE GENOMIC DNA]</scope>
    <source>
        <strain evidence="2 3">DSM 28246</strain>
    </source>
</reference>
<evidence type="ECO:0000259" key="1">
    <source>
        <dbReference type="Pfam" id="PF00561"/>
    </source>
</evidence>
<dbReference type="InterPro" id="IPR029058">
    <property type="entry name" value="AB_hydrolase_fold"/>
</dbReference>
<dbReference type="GO" id="GO:0046503">
    <property type="term" value="P:glycerolipid catabolic process"/>
    <property type="evidence" value="ECO:0007669"/>
    <property type="project" value="TreeGrafter"/>
</dbReference>
<evidence type="ECO:0000313" key="2">
    <source>
        <dbReference type="EMBL" id="MBB6673500.1"/>
    </source>
</evidence>
<feature type="domain" description="AB hydrolase-1" evidence="1">
    <location>
        <begin position="24"/>
        <end position="142"/>
    </location>
</feature>
<gene>
    <name evidence="2" type="ORF">H7C19_22735</name>
</gene>
<dbReference type="Proteomes" id="UP000547209">
    <property type="component" value="Unassembled WGS sequence"/>
</dbReference>
<dbReference type="InterPro" id="IPR000073">
    <property type="entry name" value="AB_hydrolase_1"/>
</dbReference>
<accession>A0A7X0RW83</accession>
<dbReference type="GO" id="GO:0004806">
    <property type="term" value="F:triacylglycerol lipase activity"/>
    <property type="evidence" value="ECO:0007669"/>
    <property type="project" value="TreeGrafter"/>
</dbReference>
<dbReference type="InterPro" id="IPR050471">
    <property type="entry name" value="AB_hydrolase"/>
</dbReference>
<dbReference type="PANTHER" id="PTHR43433:SF5">
    <property type="entry name" value="AB HYDROLASE-1 DOMAIN-CONTAINING PROTEIN"/>
    <property type="match status" value="1"/>
</dbReference>
<dbReference type="Gene3D" id="3.40.50.1820">
    <property type="entry name" value="alpha/beta hydrolase"/>
    <property type="match status" value="1"/>
</dbReference>
<organism evidence="2 3">
    <name type="scientific">Cohnella nanjingensis</name>
    <dbReference type="NCBI Taxonomy" id="1387779"/>
    <lineage>
        <taxon>Bacteria</taxon>
        <taxon>Bacillati</taxon>
        <taxon>Bacillota</taxon>
        <taxon>Bacilli</taxon>
        <taxon>Bacillales</taxon>
        <taxon>Paenibacillaceae</taxon>
        <taxon>Cohnella</taxon>
    </lineage>
</organism>
<name>A0A7X0RW83_9BACL</name>
<dbReference type="PANTHER" id="PTHR43433">
    <property type="entry name" value="HYDROLASE, ALPHA/BETA FOLD FAMILY PROTEIN"/>
    <property type="match status" value="1"/>
</dbReference>
<proteinExistence type="predicted"/>
<dbReference type="RefSeq" id="WP_185671358.1">
    <property type="nucleotide sequence ID" value="NZ_JACJVP010000039.1"/>
</dbReference>
<comment type="caution">
    <text evidence="2">The sequence shown here is derived from an EMBL/GenBank/DDBJ whole genome shotgun (WGS) entry which is preliminary data.</text>
</comment>
<keyword evidence="3" id="KW-1185">Reference proteome</keyword>